<feature type="domain" description="BFD-like [2Fe-2S]-binding" evidence="1">
    <location>
        <begin position="13"/>
        <end position="60"/>
    </location>
</feature>
<evidence type="ECO:0000313" key="3">
    <source>
        <dbReference type="Proteomes" id="UP001548189"/>
    </source>
</evidence>
<dbReference type="EMBL" id="JBEVCJ010000008">
    <property type="protein sequence ID" value="MET1255305.1"/>
    <property type="molecule type" value="Genomic_DNA"/>
</dbReference>
<dbReference type="RefSeq" id="WP_367024164.1">
    <property type="nucleotide sequence ID" value="NZ_JBFDAH010000023.1"/>
</dbReference>
<dbReference type="InterPro" id="IPR041854">
    <property type="entry name" value="BFD-like_2Fe2S-bd_dom_sf"/>
</dbReference>
<dbReference type="Gene3D" id="1.10.10.1100">
    <property type="entry name" value="BFD-like [2Fe-2S]-binding domain"/>
    <property type="match status" value="1"/>
</dbReference>
<dbReference type="Pfam" id="PF04324">
    <property type="entry name" value="Fer2_BFD"/>
    <property type="match status" value="1"/>
</dbReference>
<proteinExistence type="predicted"/>
<gene>
    <name evidence="2" type="ORF">ABVT43_09230</name>
</gene>
<sequence length="79" mass="9229">MMDIERKKKDPTLVCTCNDLYVEDIQEAIDDGEQDYDEIMQYHYTQPRCGDCECHVRYLVTGDNSRCDIKELVCGENKS</sequence>
<keyword evidence="3" id="KW-1185">Reference proteome</keyword>
<protein>
    <submittedName>
        <fullName evidence="2">(2Fe-2S)-binding protein</fullName>
    </submittedName>
</protein>
<comment type="caution">
    <text evidence="2">The sequence shown here is derived from an EMBL/GenBank/DDBJ whole genome shotgun (WGS) entry which is preliminary data.</text>
</comment>
<evidence type="ECO:0000313" key="2">
    <source>
        <dbReference type="EMBL" id="MET1255305.1"/>
    </source>
</evidence>
<name>A0ABV2BTP1_9GAMM</name>
<evidence type="ECO:0000259" key="1">
    <source>
        <dbReference type="Pfam" id="PF04324"/>
    </source>
</evidence>
<reference evidence="2 3" key="1">
    <citation type="submission" date="2024-06" db="EMBL/GenBank/DDBJ databases">
        <authorList>
            <person name="Li F."/>
        </authorList>
    </citation>
    <scope>NUCLEOTIDE SEQUENCE [LARGE SCALE GENOMIC DNA]</scope>
    <source>
        <strain evidence="2 3">GXAS 311</strain>
    </source>
</reference>
<dbReference type="Proteomes" id="UP001548189">
    <property type="component" value="Unassembled WGS sequence"/>
</dbReference>
<organism evidence="2 3">
    <name type="scientific">Aliikangiella maris</name>
    <dbReference type="NCBI Taxonomy" id="3162458"/>
    <lineage>
        <taxon>Bacteria</taxon>
        <taxon>Pseudomonadati</taxon>
        <taxon>Pseudomonadota</taxon>
        <taxon>Gammaproteobacteria</taxon>
        <taxon>Oceanospirillales</taxon>
        <taxon>Pleioneaceae</taxon>
        <taxon>Aliikangiella</taxon>
    </lineage>
</organism>
<dbReference type="InterPro" id="IPR007419">
    <property type="entry name" value="BFD-like_2Fe2S-bd_dom"/>
</dbReference>
<accession>A0ABV2BTP1</accession>